<reference evidence="2" key="1">
    <citation type="journal article" date="2019" name="Int. J. Syst. Evol. Microbiol.">
        <title>The Global Catalogue of Microorganisms (GCM) 10K type strain sequencing project: providing services to taxonomists for standard genome sequencing and annotation.</title>
        <authorList>
            <consortium name="The Broad Institute Genomics Platform"/>
            <consortium name="The Broad Institute Genome Sequencing Center for Infectious Disease"/>
            <person name="Wu L."/>
            <person name="Ma J."/>
        </authorList>
    </citation>
    <scope>NUCLEOTIDE SEQUENCE [LARGE SCALE GENOMIC DNA]</scope>
    <source>
        <strain evidence="2">JCM 16981</strain>
    </source>
</reference>
<evidence type="ECO:0000313" key="2">
    <source>
        <dbReference type="Proteomes" id="UP001500920"/>
    </source>
</evidence>
<evidence type="ECO:0000313" key="1">
    <source>
        <dbReference type="EMBL" id="GAA3716361.1"/>
    </source>
</evidence>
<organism evidence="1 2">
    <name type="scientific">Salinicoccus jeotgali</name>
    <dbReference type="NCBI Taxonomy" id="381634"/>
    <lineage>
        <taxon>Bacteria</taxon>
        <taxon>Bacillati</taxon>
        <taxon>Bacillota</taxon>
        <taxon>Bacilli</taxon>
        <taxon>Bacillales</taxon>
        <taxon>Staphylococcaceae</taxon>
        <taxon>Salinicoccus</taxon>
    </lineage>
</organism>
<sequence>MRMNTIISIPKISLRKILAGESLALFLFELNNDELLTNNRSIVKNNMVNKILR</sequence>
<protein>
    <submittedName>
        <fullName evidence="1">Uncharacterized protein</fullName>
    </submittedName>
</protein>
<accession>A0ABP7EA55</accession>
<gene>
    <name evidence="1" type="ORF">GCM10022378_03350</name>
</gene>
<comment type="caution">
    <text evidence="1">The sequence shown here is derived from an EMBL/GenBank/DDBJ whole genome shotgun (WGS) entry which is preliminary data.</text>
</comment>
<name>A0ABP7EA55_9STAP</name>
<proteinExistence type="predicted"/>
<dbReference type="Proteomes" id="UP001500920">
    <property type="component" value="Unassembled WGS sequence"/>
</dbReference>
<keyword evidence="2" id="KW-1185">Reference proteome</keyword>
<dbReference type="EMBL" id="BAABCK010000011">
    <property type="protein sequence ID" value="GAA3716361.1"/>
    <property type="molecule type" value="Genomic_DNA"/>
</dbReference>